<feature type="transmembrane region" description="Helical" evidence="2">
    <location>
        <begin position="84"/>
        <end position="103"/>
    </location>
</feature>
<evidence type="ECO:0000256" key="2">
    <source>
        <dbReference type="SAM" id="Phobius"/>
    </source>
</evidence>
<organism evidence="3 4">
    <name type="scientific">Macrophomina phaseolina</name>
    <dbReference type="NCBI Taxonomy" id="35725"/>
    <lineage>
        <taxon>Eukaryota</taxon>
        <taxon>Fungi</taxon>
        <taxon>Dikarya</taxon>
        <taxon>Ascomycota</taxon>
        <taxon>Pezizomycotina</taxon>
        <taxon>Dothideomycetes</taxon>
        <taxon>Dothideomycetes incertae sedis</taxon>
        <taxon>Botryosphaeriales</taxon>
        <taxon>Botryosphaeriaceae</taxon>
        <taxon>Macrophomina</taxon>
    </lineage>
</organism>
<keyword evidence="2" id="KW-1133">Transmembrane helix</keyword>
<reference evidence="3 4" key="1">
    <citation type="journal article" date="2021" name="Nat. Commun.">
        <title>Genetic determinants of endophytism in the Arabidopsis root mycobiome.</title>
        <authorList>
            <person name="Mesny F."/>
            <person name="Miyauchi S."/>
            <person name="Thiergart T."/>
            <person name="Pickel B."/>
            <person name="Atanasova L."/>
            <person name="Karlsson M."/>
            <person name="Huettel B."/>
            <person name="Barry K.W."/>
            <person name="Haridas S."/>
            <person name="Chen C."/>
            <person name="Bauer D."/>
            <person name="Andreopoulos W."/>
            <person name="Pangilinan J."/>
            <person name="LaButti K."/>
            <person name="Riley R."/>
            <person name="Lipzen A."/>
            <person name="Clum A."/>
            <person name="Drula E."/>
            <person name="Henrissat B."/>
            <person name="Kohler A."/>
            <person name="Grigoriev I.V."/>
            <person name="Martin F.M."/>
            <person name="Hacquard S."/>
        </authorList>
    </citation>
    <scope>NUCLEOTIDE SEQUENCE [LARGE SCALE GENOMIC DNA]</scope>
    <source>
        <strain evidence="3 4">MPI-SDFR-AT-0080</strain>
    </source>
</reference>
<keyword evidence="2" id="KW-0812">Transmembrane</keyword>
<keyword evidence="4" id="KW-1185">Reference proteome</keyword>
<feature type="transmembrane region" description="Helical" evidence="2">
    <location>
        <begin position="172"/>
        <end position="194"/>
    </location>
</feature>
<feature type="region of interest" description="Disordered" evidence="1">
    <location>
        <begin position="1"/>
        <end position="59"/>
    </location>
</feature>
<feature type="transmembrane region" description="Helical" evidence="2">
    <location>
        <begin position="140"/>
        <end position="160"/>
    </location>
</feature>
<comment type="caution">
    <text evidence="3">The sequence shown here is derived from an EMBL/GenBank/DDBJ whole genome shotgun (WGS) entry which is preliminary data.</text>
</comment>
<name>A0ABQ8FTZ8_9PEZI</name>
<evidence type="ECO:0000313" key="3">
    <source>
        <dbReference type="EMBL" id="KAH7026873.1"/>
    </source>
</evidence>
<dbReference type="EMBL" id="JAGTJR010000054">
    <property type="protein sequence ID" value="KAH7026873.1"/>
    <property type="molecule type" value="Genomic_DNA"/>
</dbReference>
<evidence type="ECO:0000313" key="4">
    <source>
        <dbReference type="Proteomes" id="UP000774617"/>
    </source>
</evidence>
<feature type="compositionally biased region" description="Polar residues" evidence="1">
    <location>
        <begin position="1"/>
        <end position="18"/>
    </location>
</feature>
<gene>
    <name evidence="3" type="ORF">B0J12DRAFT_359661</name>
</gene>
<sequence>MPSSTHSRPPILPTTNNAPHPKRQNTATTTRTTSTRTPSASISRKPVPPKRTQSSLKRPALCRAPTTQTQYVDLLVRLDEIPRWHNILCAFCTWILLAGYLVFPATFTKVQARVDGEIDDGRDRDAVTVFVASAVKNVGLLWVAGICCVVGAAGLVWLWIRWWWHYIWLLNRVFLPGATNSVAGLISTLINIYSAQDGRLSITAKVTVGVTAGCSVVFGGLFVIHQLLLMRVKKKHERQIEAEEKRERQLNGEYESSALQYWKKKAQEPASMPGGVV</sequence>
<evidence type="ECO:0000256" key="1">
    <source>
        <dbReference type="SAM" id="MobiDB-lite"/>
    </source>
</evidence>
<keyword evidence="2" id="KW-0472">Membrane</keyword>
<feature type="compositionally biased region" description="Low complexity" evidence="1">
    <location>
        <begin position="26"/>
        <end position="44"/>
    </location>
</feature>
<accession>A0ABQ8FTZ8</accession>
<feature type="transmembrane region" description="Helical" evidence="2">
    <location>
        <begin position="206"/>
        <end position="229"/>
    </location>
</feature>
<protein>
    <submittedName>
        <fullName evidence="3">Uncharacterized protein</fullName>
    </submittedName>
</protein>
<proteinExistence type="predicted"/>
<dbReference type="Proteomes" id="UP000774617">
    <property type="component" value="Unassembled WGS sequence"/>
</dbReference>